<dbReference type="InterPro" id="IPR013785">
    <property type="entry name" value="Aldolase_TIM"/>
</dbReference>
<dbReference type="InterPro" id="IPR023314">
    <property type="entry name" value="Myo_inos_IolC-like_sf"/>
</dbReference>
<dbReference type="InterPro" id="IPR050306">
    <property type="entry name" value="PfkB_Carbo_kinase"/>
</dbReference>
<reference evidence="8 9" key="1">
    <citation type="submission" date="2013-04" db="EMBL/GenBank/DDBJ databases">
        <title>Hyphomonas hirschiana VP5 Genome Sequencing.</title>
        <authorList>
            <person name="Lai Q."/>
            <person name="Shao Z."/>
        </authorList>
    </citation>
    <scope>NUCLEOTIDE SEQUENCE [LARGE SCALE GENOMIC DNA]</scope>
    <source>
        <strain evidence="8 9">VP5</strain>
    </source>
</reference>
<keyword evidence="5" id="KW-0067">ATP-binding</keyword>
<dbReference type="Gene3D" id="3.20.20.70">
    <property type="entry name" value="Aldolase class I"/>
    <property type="match status" value="1"/>
</dbReference>
<name>A0A059FIU8_9PROT</name>
<dbReference type="Gene3D" id="2.20.150.10">
    <property type="entry name" value="putative 5-dehydro-2- deoxygluconokinase"/>
    <property type="match status" value="1"/>
</dbReference>
<evidence type="ECO:0000256" key="5">
    <source>
        <dbReference type="ARBA" id="ARBA00022840"/>
    </source>
</evidence>
<dbReference type="EMBL" id="ARYI01000012">
    <property type="protein sequence ID" value="KCZ90539.1"/>
    <property type="molecule type" value="Genomic_DNA"/>
</dbReference>
<keyword evidence="3" id="KW-0547">Nucleotide-binding</keyword>
<dbReference type="InterPro" id="IPR011611">
    <property type="entry name" value="PfkB_dom"/>
</dbReference>
<comment type="similarity">
    <text evidence="1">Belongs to the carbohydrate kinase PfkB family.</text>
</comment>
<accession>A0A059FIU8</accession>
<dbReference type="Gene3D" id="3.40.1190.20">
    <property type="match status" value="1"/>
</dbReference>
<dbReference type="InterPro" id="IPR029056">
    <property type="entry name" value="Ribokinase-like"/>
</dbReference>
<dbReference type="Proteomes" id="UP000025061">
    <property type="component" value="Unassembled WGS sequence"/>
</dbReference>
<dbReference type="NCBIfam" id="TIGR04382">
    <property type="entry name" value="myo_inos_iolC_N"/>
    <property type="match status" value="1"/>
</dbReference>
<organism evidence="8 9">
    <name type="scientific">Hyphomonas hirschiana VP5</name>
    <dbReference type="NCBI Taxonomy" id="1280951"/>
    <lineage>
        <taxon>Bacteria</taxon>
        <taxon>Pseudomonadati</taxon>
        <taxon>Pseudomonadota</taxon>
        <taxon>Alphaproteobacteria</taxon>
        <taxon>Hyphomonadales</taxon>
        <taxon>Hyphomonadaceae</taxon>
        <taxon>Hyphomonas</taxon>
    </lineage>
</organism>
<feature type="domain" description="DUF2090" evidence="7">
    <location>
        <begin position="327"/>
        <end position="634"/>
    </location>
</feature>
<dbReference type="RefSeq" id="WP_011647176.1">
    <property type="nucleotide sequence ID" value="NZ_ARYI01000012.1"/>
</dbReference>
<feature type="domain" description="Carbohydrate kinase PfkB" evidence="6">
    <location>
        <begin position="9"/>
        <end position="324"/>
    </location>
</feature>
<keyword evidence="2" id="KW-0808">Transferase</keyword>
<protein>
    <submittedName>
        <fullName evidence="8">Kinase IolC</fullName>
    </submittedName>
</protein>
<evidence type="ECO:0000259" key="7">
    <source>
        <dbReference type="Pfam" id="PF09863"/>
    </source>
</evidence>
<proteinExistence type="inferred from homology"/>
<gene>
    <name evidence="8" type="ORF">HHI_13410</name>
</gene>
<dbReference type="InterPro" id="IPR002173">
    <property type="entry name" value="Carboh/pur_kinase_PfkB_CS"/>
</dbReference>
<keyword evidence="4 8" id="KW-0418">Kinase</keyword>
<evidence type="ECO:0000256" key="4">
    <source>
        <dbReference type="ARBA" id="ARBA00022777"/>
    </source>
</evidence>
<dbReference type="PANTHER" id="PTHR43085">
    <property type="entry name" value="HEXOKINASE FAMILY MEMBER"/>
    <property type="match status" value="1"/>
</dbReference>
<dbReference type="GO" id="GO:0005524">
    <property type="term" value="F:ATP binding"/>
    <property type="evidence" value="ECO:0007669"/>
    <property type="project" value="UniProtKB-KW"/>
</dbReference>
<dbReference type="InterPro" id="IPR018659">
    <property type="entry name" value="DUF2090"/>
</dbReference>
<dbReference type="PANTHER" id="PTHR43085:SF49">
    <property type="entry name" value="5-DEHYDRO-2-DEOXYGLUCONOKINASE"/>
    <property type="match status" value="1"/>
</dbReference>
<evidence type="ECO:0000256" key="2">
    <source>
        <dbReference type="ARBA" id="ARBA00022679"/>
    </source>
</evidence>
<sequence>MTDLRRTLDVITIGRAGVDLYGQQVGGNLEDVHSFAKYLGGCPANIAVGASRLGLRSGIITRVGSDHMGRFLQTEFQREGVNTDGIVTDKERLTALVILGIQDEDTFPLIFYRENCADMALCEADIDTSFIAQSRSILITGTHLSTEQTRATSRAAITAAKASNCSIILDIDYRPVLWGLTSRELGEERFVSDAKVTATLQEFIPACDLIVGTEEELHILGGTTDTIAAMHAIRALSDAVIVCKRGALGCSVFPETIPQTLDQGISGQSFKVEVFNVLGAGDAFMSGFLSGWLHDKPLEECCRLGNACGAIVVSRHGCAPAIPTAEELAWFLENGSPHLALRKDAALEHIHWTTTRSPRERDLAVFAIDHRSQLEAISREAAAPLEKISEFKSLALSALQMMDVSDVDLGILLDGRYGSRALATASGLPIWVGRAVELPGSRPLDFDSQSTVTGEMLEWPRSQVAKCLCFYHPDDPSEIKNIQERRIQEAFKASRETQREFLLEIICSQNGALADTTVSSAMRRIYELGVFPDWWKLEATASAQSWVETSRVIDEMDPRCRGILLLGLAAPAEDVVACFKVAAAFPLIKGFAVGRTIFQEPARQWFKGEIDDGEAVFALRRNFSQLIDGWRQSRQAP</sequence>
<dbReference type="CDD" id="cd01166">
    <property type="entry name" value="KdgK"/>
    <property type="match status" value="1"/>
</dbReference>
<dbReference type="OrthoDB" id="9792663at2"/>
<comment type="caution">
    <text evidence="8">The sequence shown here is derived from an EMBL/GenBank/DDBJ whole genome shotgun (WGS) entry which is preliminary data.</text>
</comment>
<keyword evidence="9" id="KW-1185">Reference proteome</keyword>
<evidence type="ECO:0000313" key="8">
    <source>
        <dbReference type="EMBL" id="KCZ90539.1"/>
    </source>
</evidence>
<evidence type="ECO:0000256" key="1">
    <source>
        <dbReference type="ARBA" id="ARBA00010688"/>
    </source>
</evidence>
<dbReference type="InterPro" id="IPR030830">
    <property type="entry name" value="Myo_inos_IolC"/>
</dbReference>
<dbReference type="Pfam" id="PF09863">
    <property type="entry name" value="DUF2090"/>
    <property type="match status" value="1"/>
</dbReference>
<dbReference type="Pfam" id="PF00294">
    <property type="entry name" value="PfkB"/>
    <property type="match status" value="1"/>
</dbReference>
<evidence type="ECO:0000313" key="9">
    <source>
        <dbReference type="Proteomes" id="UP000025061"/>
    </source>
</evidence>
<dbReference type="PATRIC" id="fig|1280951.3.peg.2701"/>
<dbReference type="SUPFAM" id="SSF53613">
    <property type="entry name" value="Ribokinase-like"/>
    <property type="match status" value="1"/>
</dbReference>
<dbReference type="AlphaFoldDB" id="A0A059FIU8"/>
<evidence type="ECO:0000256" key="3">
    <source>
        <dbReference type="ARBA" id="ARBA00022741"/>
    </source>
</evidence>
<dbReference type="GO" id="GO:0016301">
    <property type="term" value="F:kinase activity"/>
    <property type="evidence" value="ECO:0007669"/>
    <property type="project" value="UniProtKB-KW"/>
</dbReference>
<dbReference type="PROSITE" id="PS00584">
    <property type="entry name" value="PFKB_KINASES_2"/>
    <property type="match status" value="1"/>
</dbReference>
<evidence type="ECO:0000259" key="6">
    <source>
        <dbReference type="Pfam" id="PF00294"/>
    </source>
</evidence>